<dbReference type="Proteomes" id="UP000186583">
    <property type="component" value="Unassembled WGS sequence"/>
</dbReference>
<dbReference type="PANTHER" id="PTHR31630:SF6">
    <property type="entry name" value="PHYTANOYL-COA DIOXYGENASE-RELATED"/>
    <property type="match status" value="1"/>
</dbReference>
<comment type="caution">
    <text evidence="1">The sequence shown here is derived from an EMBL/GenBank/DDBJ whole genome shotgun (WGS) entry which is preliminary data.</text>
</comment>
<dbReference type="OrthoDB" id="445007at2759"/>
<keyword evidence="2" id="KW-1185">Reference proteome</keyword>
<dbReference type="AlphaFoldDB" id="A0A1Q8RCP7"/>
<accession>A0A1Q8RCP7</accession>
<sequence length="95" mass="11208">MAETDWYKDFEKNGFVVIPSEIPHDRAVKYQKRAFAWLKSFDNPSLDLGVSSTWTPENLPFVSPRNMFNHYGVVHERFMWDIRQEPGIIDVFSKV</sequence>
<dbReference type="SUPFAM" id="SSF51197">
    <property type="entry name" value="Clavaminate synthase-like"/>
    <property type="match status" value="1"/>
</dbReference>
<protein>
    <submittedName>
        <fullName evidence="1">Uncharacterized protein</fullName>
    </submittedName>
</protein>
<evidence type="ECO:0000313" key="2">
    <source>
        <dbReference type="Proteomes" id="UP000186583"/>
    </source>
</evidence>
<proteinExistence type="predicted"/>
<gene>
    <name evidence="1" type="ORF">CCHL11_06981</name>
</gene>
<name>A0A1Q8RCP7_9PEZI</name>
<dbReference type="PANTHER" id="PTHR31630">
    <property type="entry name" value="PHYTANOYL-COA DIOXYGENASE-RELATED-RELATED"/>
    <property type="match status" value="1"/>
</dbReference>
<reference evidence="1 2" key="1">
    <citation type="submission" date="2016-11" db="EMBL/GenBank/DDBJ databases">
        <title>Draft Genome Assembly of Colletotrichum chlorophyti a pathogen of herbaceous plants.</title>
        <authorList>
            <person name="Gan P."/>
            <person name="Narusaka M."/>
            <person name="Tsushima A."/>
            <person name="Narusaka Y."/>
            <person name="Takano Y."/>
            <person name="Shirasu K."/>
        </authorList>
    </citation>
    <scope>NUCLEOTIDE SEQUENCE [LARGE SCALE GENOMIC DNA]</scope>
    <source>
        <strain evidence="1 2">NTL11</strain>
    </source>
</reference>
<dbReference type="EMBL" id="MPGH01000240">
    <property type="protein sequence ID" value="OLN81913.1"/>
    <property type="molecule type" value="Genomic_DNA"/>
</dbReference>
<organism evidence="1 2">
    <name type="scientific">Colletotrichum chlorophyti</name>
    <dbReference type="NCBI Taxonomy" id="708187"/>
    <lineage>
        <taxon>Eukaryota</taxon>
        <taxon>Fungi</taxon>
        <taxon>Dikarya</taxon>
        <taxon>Ascomycota</taxon>
        <taxon>Pezizomycotina</taxon>
        <taxon>Sordariomycetes</taxon>
        <taxon>Hypocreomycetidae</taxon>
        <taxon>Glomerellales</taxon>
        <taxon>Glomerellaceae</taxon>
        <taxon>Colletotrichum</taxon>
    </lineage>
</organism>
<evidence type="ECO:0000313" key="1">
    <source>
        <dbReference type="EMBL" id="OLN81913.1"/>
    </source>
</evidence>